<dbReference type="GO" id="GO:0006508">
    <property type="term" value="P:proteolysis"/>
    <property type="evidence" value="ECO:0007669"/>
    <property type="project" value="UniProtKB-KW"/>
</dbReference>
<protein>
    <submittedName>
        <fullName evidence="14">Site-2 protease family protein</fullName>
    </submittedName>
</protein>
<gene>
    <name evidence="14" type="ORF">ACFO1S_06915</name>
</gene>
<evidence type="ECO:0000256" key="6">
    <source>
        <dbReference type="ARBA" id="ARBA00022723"/>
    </source>
</evidence>
<evidence type="ECO:0000256" key="8">
    <source>
        <dbReference type="ARBA" id="ARBA00022833"/>
    </source>
</evidence>
<dbReference type="Pfam" id="PF02163">
    <property type="entry name" value="Peptidase_M50"/>
    <property type="match status" value="2"/>
</dbReference>
<evidence type="ECO:0000259" key="13">
    <source>
        <dbReference type="Pfam" id="PF02163"/>
    </source>
</evidence>
<feature type="transmembrane region" description="Helical" evidence="12">
    <location>
        <begin position="27"/>
        <end position="54"/>
    </location>
</feature>
<dbReference type="EMBL" id="JBHSED010000010">
    <property type="protein sequence ID" value="MFC4303179.1"/>
    <property type="molecule type" value="Genomic_DNA"/>
</dbReference>
<dbReference type="PANTHER" id="PTHR39188:SF3">
    <property type="entry name" value="STAGE IV SPORULATION PROTEIN FB"/>
    <property type="match status" value="1"/>
</dbReference>
<keyword evidence="5 12" id="KW-0812">Transmembrane</keyword>
<evidence type="ECO:0000256" key="9">
    <source>
        <dbReference type="ARBA" id="ARBA00022989"/>
    </source>
</evidence>
<keyword evidence="11 12" id="KW-0472">Membrane</keyword>
<reference evidence="15" key="1">
    <citation type="journal article" date="2019" name="Int. J. Syst. Evol. Microbiol.">
        <title>The Global Catalogue of Microorganisms (GCM) 10K type strain sequencing project: providing services to taxonomists for standard genome sequencing and annotation.</title>
        <authorList>
            <consortium name="The Broad Institute Genomics Platform"/>
            <consortium name="The Broad Institute Genome Sequencing Center for Infectious Disease"/>
            <person name="Wu L."/>
            <person name="Ma J."/>
        </authorList>
    </citation>
    <scope>NUCLEOTIDE SEQUENCE [LARGE SCALE GENOMIC DNA]</scope>
    <source>
        <strain evidence="15">CGMCC 4.1641</strain>
    </source>
</reference>
<keyword evidence="6" id="KW-0479">Metal-binding</keyword>
<name>A0ABV8S9W0_9BACL</name>
<keyword evidence="8" id="KW-0862">Zinc</keyword>
<keyword evidence="15" id="KW-1185">Reference proteome</keyword>
<evidence type="ECO:0000256" key="4">
    <source>
        <dbReference type="ARBA" id="ARBA00022670"/>
    </source>
</evidence>
<feature type="domain" description="Peptidase M50" evidence="13">
    <location>
        <begin position="46"/>
        <end position="117"/>
    </location>
</feature>
<sequence length="367" mass="41724">MGIGVFLLAKFKWAVALLKWTKFGGTLITMMISLGAYASLYGWKFGVAVVYLIFVHEMGHLVAARIKGIPTSPAFFIPFVGALISMKERPRDAATEAYLAYGGPLAGLISFLPAVVLYETTREPFWALVVFLGAMINLFNLIPVSPLDGGRIVSVLSTRIWLIGLLLLGAYAFYTHSPLMVLILIIGAVSWWNRAREGYRGSLLAYERTKLSELRDSVRRWPSLYSTWELKQALQAQVDIAKRAQETGGRRRLIPFLQDEEKLDRERVRMDREFAERTLALLQQWEYEPVQYEEGDPSRPIPSTLLLETGEKAEANIRELDEELNRYRTYYEAPAAVKWKVLAAYLLLAGVLSAFMLYGHRIMELYR</sequence>
<dbReference type="InterPro" id="IPR008915">
    <property type="entry name" value="Peptidase_M50"/>
</dbReference>
<feature type="transmembrane region" description="Helical" evidence="12">
    <location>
        <begin position="162"/>
        <end position="192"/>
    </location>
</feature>
<dbReference type="RefSeq" id="WP_204605204.1">
    <property type="nucleotide sequence ID" value="NZ_JBHSED010000010.1"/>
</dbReference>
<keyword evidence="7" id="KW-0378">Hydrolase</keyword>
<evidence type="ECO:0000256" key="1">
    <source>
        <dbReference type="ARBA" id="ARBA00001947"/>
    </source>
</evidence>
<organism evidence="14 15">
    <name type="scientific">Cohnella boryungensis</name>
    <dbReference type="NCBI Taxonomy" id="768479"/>
    <lineage>
        <taxon>Bacteria</taxon>
        <taxon>Bacillati</taxon>
        <taxon>Bacillota</taxon>
        <taxon>Bacilli</taxon>
        <taxon>Bacillales</taxon>
        <taxon>Paenibacillaceae</taxon>
        <taxon>Cohnella</taxon>
    </lineage>
</organism>
<comment type="similarity">
    <text evidence="3">Belongs to the peptidase M50B family.</text>
</comment>
<dbReference type="GO" id="GO:0008233">
    <property type="term" value="F:peptidase activity"/>
    <property type="evidence" value="ECO:0007669"/>
    <property type="project" value="UniProtKB-KW"/>
</dbReference>
<evidence type="ECO:0000256" key="2">
    <source>
        <dbReference type="ARBA" id="ARBA00004141"/>
    </source>
</evidence>
<feature type="domain" description="Peptidase M50" evidence="13">
    <location>
        <begin position="123"/>
        <end position="159"/>
    </location>
</feature>
<dbReference type="PANTHER" id="PTHR39188">
    <property type="entry name" value="MEMBRANE-ASSOCIATED ZINC METALLOPROTEASE M50B"/>
    <property type="match status" value="1"/>
</dbReference>
<accession>A0ABV8S9W0</accession>
<feature type="transmembrane region" description="Helical" evidence="12">
    <location>
        <begin position="66"/>
        <end position="86"/>
    </location>
</feature>
<evidence type="ECO:0000256" key="7">
    <source>
        <dbReference type="ARBA" id="ARBA00022801"/>
    </source>
</evidence>
<evidence type="ECO:0000313" key="14">
    <source>
        <dbReference type="EMBL" id="MFC4303179.1"/>
    </source>
</evidence>
<comment type="subcellular location">
    <subcellularLocation>
        <location evidence="2">Membrane</location>
        <topology evidence="2">Multi-pass membrane protein</topology>
    </subcellularLocation>
</comment>
<feature type="transmembrane region" description="Helical" evidence="12">
    <location>
        <begin position="341"/>
        <end position="359"/>
    </location>
</feature>
<keyword evidence="4 14" id="KW-0645">Protease</keyword>
<comment type="cofactor">
    <cofactor evidence="1">
        <name>Zn(2+)</name>
        <dbReference type="ChEBI" id="CHEBI:29105"/>
    </cofactor>
</comment>
<evidence type="ECO:0000256" key="10">
    <source>
        <dbReference type="ARBA" id="ARBA00023049"/>
    </source>
</evidence>
<evidence type="ECO:0000313" key="15">
    <source>
        <dbReference type="Proteomes" id="UP001595755"/>
    </source>
</evidence>
<evidence type="ECO:0000256" key="3">
    <source>
        <dbReference type="ARBA" id="ARBA00007931"/>
    </source>
</evidence>
<dbReference type="CDD" id="cd06160">
    <property type="entry name" value="S2P-M50_like_2"/>
    <property type="match status" value="1"/>
</dbReference>
<evidence type="ECO:0000256" key="11">
    <source>
        <dbReference type="ARBA" id="ARBA00023136"/>
    </source>
</evidence>
<keyword evidence="9 12" id="KW-1133">Transmembrane helix</keyword>
<evidence type="ECO:0000256" key="12">
    <source>
        <dbReference type="SAM" id="Phobius"/>
    </source>
</evidence>
<feature type="transmembrane region" description="Helical" evidence="12">
    <location>
        <begin position="98"/>
        <end position="118"/>
    </location>
</feature>
<proteinExistence type="inferred from homology"/>
<comment type="caution">
    <text evidence="14">The sequence shown here is derived from an EMBL/GenBank/DDBJ whole genome shotgun (WGS) entry which is preliminary data.</text>
</comment>
<dbReference type="Proteomes" id="UP001595755">
    <property type="component" value="Unassembled WGS sequence"/>
</dbReference>
<feature type="transmembrane region" description="Helical" evidence="12">
    <location>
        <begin position="125"/>
        <end position="142"/>
    </location>
</feature>
<keyword evidence="10" id="KW-0482">Metalloprotease</keyword>
<evidence type="ECO:0000256" key="5">
    <source>
        <dbReference type="ARBA" id="ARBA00022692"/>
    </source>
</evidence>